<evidence type="ECO:0000256" key="2">
    <source>
        <dbReference type="ARBA" id="ARBA00004953"/>
    </source>
</evidence>
<organism evidence="10 11">
    <name type="scientific">Faecalicatena orotica</name>
    <dbReference type="NCBI Taxonomy" id="1544"/>
    <lineage>
        <taxon>Bacteria</taxon>
        <taxon>Bacillati</taxon>
        <taxon>Bacillota</taxon>
        <taxon>Clostridia</taxon>
        <taxon>Lachnospirales</taxon>
        <taxon>Lachnospiraceae</taxon>
        <taxon>Faecalicatena</taxon>
    </lineage>
</organism>
<dbReference type="HAMAP" id="MF_00024">
    <property type="entry name" value="CobD_CbiB"/>
    <property type="match status" value="1"/>
</dbReference>
<accession>A0A2Y9BH22</accession>
<dbReference type="EMBL" id="QGDL01000009">
    <property type="protein sequence ID" value="PWJ28366.1"/>
    <property type="molecule type" value="Genomic_DNA"/>
</dbReference>
<keyword evidence="7 9" id="KW-1133">Transmembrane helix</keyword>
<feature type="transmembrane region" description="Helical" evidence="9">
    <location>
        <begin position="298"/>
        <end position="318"/>
    </location>
</feature>
<dbReference type="Proteomes" id="UP000245845">
    <property type="component" value="Unassembled WGS sequence"/>
</dbReference>
<dbReference type="UniPathway" id="UPA00148"/>
<comment type="similarity">
    <text evidence="3 9">Belongs to the CobD/CbiB family.</text>
</comment>
<dbReference type="GO" id="GO:0009236">
    <property type="term" value="P:cobalamin biosynthetic process"/>
    <property type="evidence" value="ECO:0007669"/>
    <property type="project" value="UniProtKB-UniRule"/>
</dbReference>
<name>A0A2Y9BH22_9FIRM</name>
<proteinExistence type="inferred from homology"/>
<evidence type="ECO:0000256" key="7">
    <source>
        <dbReference type="ARBA" id="ARBA00022989"/>
    </source>
</evidence>
<dbReference type="NCBIfam" id="TIGR00380">
    <property type="entry name" value="cobal_cbiB"/>
    <property type="match status" value="1"/>
</dbReference>
<dbReference type="GO" id="GO:0005886">
    <property type="term" value="C:plasma membrane"/>
    <property type="evidence" value="ECO:0007669"/>
    <property type="project" value="UniProtKB-SubCell"/>
</dbReference>
<dbReference type="InterPro" id="IPR004485">
    <property type="entry name" value="Cobalamin_biosynth_CobD/CbiB"/>
</dbReference>
<gene>
    <name evidence="9" type="primary">cobD</name>
    <name evidence="10" type="ORF">A8806_109250</name>
</gene>
<comment type="pathway">
    <text evidence="2 9">Cofactor biosynthesis; adenosylcobalamin biosynthesis.</text>
</comment>
<dbReference type="Pfam" id="PF03186">
    <property type="entry name" value="CobD_Cbib"/>
    <property type="match status" value="1"/>
</dbReference>
<keyword evidence="6 9" id="KW-0812">Transmembrane</keyword>
<evidence type="ECO:0000256" key="3">
    <source>
        <dbReference type="ARBA" id="ARBA00006263"/>
    </source>
</evidence>
<feature type="transmembrane region" description="Helical" evidence="9">
    <location>
        <begin position="206"/>
        <end position="226"/>
    </location>
</feature>
<dbReference type="OrthoDB" id="9811967at2"/>
<dbReference type="GO" id="GO:0048472">
    <property type="term" value="F:threonine-phosphate decarboxylase activity"/>
    <property type="evidence" value="ECO:0007669"/>
    <property type="project" value="InterPro"/>
</dbReference>
<protein>
    <recommendedName>
        <fullName evidence="9">Cobalamin biosynthesis protein CobD</fullName>
    </recommendedName>
</protein>
<comment type="subcellular location">
    <subcellularLocation>
        <location evidence="1 9">Cell membrane</location>
        <topology evidence="1 9">Multi-pass membrane protein</topology>
    </subcellularLocation>
</comment>
<keyword evidence="11" id="KW-1185">Reference proteome</keyword>
<dbReference type="PANTHER" id="PTHR34308:SF1">
    <property type="entry name" value="COBALAMIN BIOSYNTHESIS PROTEIN CBIB"/>
    <property type="match status" value="1"/>
</dbReference>
<dbReference type="AlphaFoldDB" id="A0A2Y9BH22"/>
<keyword evidence="4 9" id="KW-1003">Cell membrane</keyword>
<evidence type="ECO:0000256" key="6">
    <source>
        <dbReference type="ARBA" id="ARBA00022692"/>
    </source>
</evidence>
<dbReference type="PANTHER" id="PTHR34308">
    <property type="entry name" value="COBALAMIN BIOSYNTHESIS PROTEIN CBIB"/>
    <property type="match status" value="1"/>
</dbReference>
<evidence type="ECO:0000256" key="8">
    <source>
        <dbReference type="ARBA" id="ARBA00023136"/>
    </source>
</evidence>
<keyword evidence="5 9" id="KW-0169">Cobalamin biosynthesis</keyword>
<dbReference type="GO" id="GO:0015420">
    <property type="term" value="F:ABC-type vitamin B12 transporter activity"/>
    <property type="evidence" value="ECO:0007669"/>
    <property type="project" value="UniProtKB-UniRule"/>
</dbReference>
<sequence>MMALLACGTGFILDFLFGDPVWLYHPIRLIGALIAFLEKQFRRICKDQKNAQFVAGGLLGILVVLVSVVVPCLFLYAAGRVHPVLRFLLESFWCWQLLAAKGLKQESMKVYAEVKKGDLPGARKAVSMIVGRDTQCLDEAGVVKAAVETVAENTSDGVTAPLLFMMIGGAPLGFFYKAVNTMDSMIGYKDEKYLYLGRCAAKMDDVLNYIPARLSAFLMIAAAWVLKMDARGAWRIYLRDRRKHASPNSAQTEAVCAGALQIRLAGDAWYFGKLYKKDYIGDDIRPVEAEDIPRADRLMYGTAVLTFLLFGMVKLVFIL</sequence>
<evidence type="ECO:0000256" key="1">
    <source>
        <dbReference type="ARBA" id="ARBA00004651"/>
    </source>
</evidence>
<comment type="caution">
    <text evidence="10">The sequence shown here is derived from an EMBL/GenBank/DDBJ whole genome shotgun (WGS) entry which is preliminary data.</text>
</comment>
<feature type="transmembrane region" description="Helical" evidence="9">
    <location>
        <begin position="53"/>
        <end position="78"/>
    </location>
</feature>
<evidence type="ECO:0000256" key="9">
    <source>
        <dbReference type="HAMAP-Rule" id="MF_00024"/>
    </source>
</evidence>
<feature type="transmembrane region" description="Helical" evidence="9">
    <location>
        <begin position="162"/>
        <end position="179"/>
    </location>
</feature>
<evidence type="ECO:0000313" key="11">
    <source>
        <dbReference type="Proteomes" id="UP000245845"/>
    </source>
</evidence>
<comment type="function">
    <text evidence="9">Converts cobyric acid to cobinamide by the addition of aminopropanol on the F carboxylic group.</text>
</comment>
<evidence type="ECO:0000313" key="10">
    <source>
        <dbReference type="EMBL" id="PWJ28366.1"/>
    </source>
</evidence>
<evidence type="ECO:0000256" key="5">
    <source>
        <dbReference type="ARBA" id="ARBA00022573"/>
    </source>
</evidence>
<comment type="caution">
    <text evidence="9">Lacks conserved residue(s) required for the propagation of feature annotation.</text>
</comment>
<keyword evidence="8 9" id="KW-0472">Membrane</keyword>
<reference evidence="10 11" key="1">
    <citation type="submission" date="2018-05" db="EMBL/GenBank/DDBJ databases">
        <title>The Hungate 1000. A catalogue of reference genomes from the rumen microbiome.</title>
        <authorList>
            <person name="Kelly W."/>
        </authorList>
    </citation>
    <scope>NUCLEOTIDE SEQUENCE [LARGE SCALE GENOMIC DNA]</scope>
    <source>
        <strain evidence="10 11">NLAE-zl-C242</strain>
    </source>
</reference>
<evidence type="ECO:0000256" key="4">
    <source>
        <dbReference type="ARBA" id="ARBA00022475"/>
    </source>
</evidence>
<dbReference type="RefSeq" id="WP_109732158.1">
    <property type="nucleotide sequence ID" value="NZ_BAAACK010000009.1"/>
</dbReference>